<gene>
    <name evidence="1" type="ORF">PDE001_LOCUS7470</name>
</gene>
<comment type="caution">
    <text evidence="1">The sequence shown here is derived from an EMBL/GenBank/DDBJ whole genome shotgun (WGS) entry which is preliminary data.</text>
</comment>
<organism evidence="1 2">
    <name type="scientific">Peronospora destructor</name>
    <dbReference type="NCBI Taxonomy" id="86335"/>
    <lineage>
        <taxon>Eukaryota</taxon>
        <taxon>Sar</taxon>
        <taxon>Stramenopiles</taxon>
        <taxon>Oomycota</taxon>
        <taxon>Peronosporomycetes</taxon>
        <taxon>Peronosporales</taxon>
        <taxon>Peronosporaceae</taxon>
        <taxon>Peronospora</taxon>
    </lineage>
</organism>
<dbReference type="Proteomes" id="UP001162029">
    <property type="component" value="Unassembled WGS sequence"/>
</dbReference>
<sequence length="146" mass="16121">MNTNASTGIPTASTTDRSLGEYQLEFEDNSFSISLSLPELRQSSEGDVSNADMVNIESDSGLEAEAGSFESSISIWGGNGHRISFDDEDFIPAVPSDTMYSDRLYANAGLAEKVEQRLLELNIKAKYTYAQTQETMMIMQQGEQRK</sequence>
<accession>A0AAV0UTU8</accession>
<reference evidence="1" key="1">
    <citation type="submission" date="2022-12" db="EMBL/GenBank/DDBJ databases">
        <authorList>
            <person name="Webb A."/>
        </authorList>
    </citation>
    <scope>NUCLEOTIDE SEQUENCE</scope>
    <source>
        <strain evidence="1">Pd1</strain>
    </source>
</reference>
<dbReference type="EMBL" id="CANTFM010001501">
    <property type="protein sequence ID" value="CAI5740356.1"/>
    <property type="molecule type" value="Genomic_DNA"/>
</dbReference>
<evidence type="ECO:0000313" key="2">
    <source>
        <dbReference type="Proteomes" id="UP001162029"/>
    </source>
</evidence>
<proteinExistence type="predicted"/>
<evidence type="ECO:0000313" key="1">
    <source>
        <dbReference type="EMBL" id="CAI5740356.1"/>
    </source>
</evidence>
<protein>
    <submittedName>
        <fullName evidence="1">Uncharacterized protein</fullName>
    </submittedName>
</protein>
<keyword evidence="2" id="KW-1185">Reference proteome</keyword>
<dbReference type="AlphaFoldDB" id="A0AAV0UTU8"/>
<name>A0AAV0UTU8_9STRA</name>